<organism evidence="2 3">
    <name type="scientific">Bemisia tabaci</name>
    <name type="common">Sweetpotato whitefly</name>
    <name type="synonym">Aleurodes tabaci</name>
    <dbReference type="NCBI Taxonomy" id="7038"/>
    <lineage>
        <taxon>Eukaryota</taxon>
        <taxon>Metazoa</taxon>
        <taxon>Ecdysozoa</taxon>
        <taxon>Arthropoda</taxon>
        <taxon>Hexapoda</taxon>
        <taxon>Insecta</taxon>
        <taxon>Pterygota</taxon>
        <taxon>Neoptera</taxon>
        <taxon>Paraneoptera</taxon>
        <taxon>Hemiptera</taxon>
        <taxon>Sternorrhyncha</taxon>
        <taxon>Aleyrodoidea</taxon>
        <taxon>Aleyrodidae</taxon>
        <taxon>Aleyrodinae</taxon>
        <taxon>Bemisia</taxon>
    </lineage>
</organism>
<dbReference type="Proteomes" id="UP001152759">
    <property type="component" value="Chromosome 3"/>
</dbReference>
<evidence type="ECO:0000313" key="3">
    <source>
        <dbReference type="Proteomes" id="UP001152759"/>
    </source>
</evidence>
<dbReference type="AlphaFoldDB" id="A0A9P0F1U5"/>
<feature type="compositionally biased region" description="Polar residues" evidence="1">
    <location>
        <begin position="135"/>
        <end position="148"/>
    </location>
</feature>
<evidence type="ECO:0000256" key="1">
    <source>
        <dbReference type="SAM" id="MobiDB-lite"/>
    </source>
</evidence>
<feature type="compositionally biased region" description="Polar residues" evidence="1">
    <location>
        <begin position="258"/>
        <end position="268"/>
    </location>
</feature>
<proteinExistence type="predicted"/>
<feature type="region of interest" description="Disordered" evidence="1">
    <location>
        <begin position="134"/>
        <end position="317"/>
    </location>
</feature>
<evidence type="ECO:0000313" key="2">
    <source>
        <dbReference type="EMBL" id="CAH0386101.1"/>
    </source>
</evidence>
<dbReference type="EMBL" id="OU963864">
    <property type="protein sequence ID" value="CAH0386101.1"/>
    <property type="molecule type" value="Genomic_DNA"/>
</dbReference>
<name>A0A9P0F1U5_BEMTA</name>
<feature type="compositionally biased region" description="Polar residues" evidence="1">
    <location>
        <begin position="180"/>
        <end position="198"/>
    </location>
</feature>
<accession>A0A9P0F1U5</accession>
<keyword evidence="3" id="KW-1185">Reference proteome</keyword>
<feature type="compositionally biased region" description="Low complexity" evidence="1">
    <location>
        <begin position="269"/>
        <end position="284"/>
    </location>
</feature>
<reference evidence="2" key="1">
    <citation type="submission" date="2021-12" db="EMBL/GenBank/DDBJ databases">
        <authorList>
            <person name="King R."/>
        </authorList>
    </citation>
    <scope>NUCLEOTIDE SEQUENCE</scope>
</reference>
<gene>
    <name evidence="2" type="ORF">BEMITA_LOCUS5262</name>
</gene>
<feature type="compositionally biased region" description="Polar residues" evidence="1">
    <location>
        <begin position="285"/>
        <end position="297"/>
    </location>
</feature>
<protein>
    <submittedName>
        <fullName evidence="2">Uncharacterized protein</fullName>
    </submittedName>
</protein>
<feature type="region of interest" description="Disordered" evidence="1">
    <location>
        <begin position="1"/>
        <end position="79"/>
    </location>
</feature>
<feature type="compositionally biased region" description="Basic residues" evidence="1">
    <location>
        <begin position="221"/>
        <end position="231"/>
    </location>
</feature>
<feature type="compositionally biased region" description="Polar residues" evidence="1">
    <location>
        <begin position="239"/>
        <end position="250"/>
    </location>
</feature>
<sequence>MMNQNTEQSDPKDTPSLSSRTQTTPGTTTDETRMDKPGRSGSQAEKSGNHLDNNDIILVYEDQSSRPDTQSEQSLRKEITELGLEMAKLSDSSKNTDLKDNERKEILEAVNQLEKKKDDLTKLLPDYDPVIASKFRTSTPENMETETINPRKRNSSILNRSFSDPDLRINSRNQKPRIIDSSQKKILSFFSKQTNSNEQLKDGEETTEEEDDSWKITGSRGRGRGRNRAIRTGKEKPTYSRTPTPKQNPSKPKREVKNTSIPNLNTKPTSTQTQQNTSNACNSSEQPINPETLFSSQKSDETNEEANNQKPGNDNEDKTQTIKKILEKNNQTVQQSIKQIDKTMQQGVKNKEEYPALQPYAEKLKKNLQCIQIAKKNENIFNFELILKGERRALKKEEDNIIQFLMDKSKSFQNSKINSIRFANEGATIQISSISTEKESLKTGLQKAINEVTKEQVDVSIRKSSEVMKIAALNASFSDEQIHGMIEENLNNPQFNREYIKENVRIFRRITSRFDTSKMTVFMRVTSPLLETINSKREFLPTRNHFRRVTITPIIYISNCTNCFGFHPTSKCEEKNLCKKCGSPDHKISECKGTTNCINCKRANRGKGTHDHLPTDKACPQLQREYERQTARCFREANPCILEELKQQNSNNLLTHITGIQYGQ</sequence>